<comment type="similarity">
    <text evidence="1">Belongs to the ROK (NagC/XylR) family.</text>
</comment>
<dbReference type="AlphaFoldDB" id="A0A506Y233"/>
<dbReference type="InterPro" id="IPR049874">
    <property type="entry name" value="ROK_cs"/>
</dbReference>
<gene>
    <name evidence="2" type="ORF">FJ657_09415</name>
</gene>
<dbReference type="Gene3D" id="3.30.420.40">
    <property type="match status" value="2"/>
</dbReference>
<dbReference type="PROSITE" id="PS01125">
    <property type="entry name" value="ROK"/>
    <property type="match status" value="1"/>
</dbReference>
<name>A0A506Y233_9MICO</name>
<dbReference type="InterPro" id="IPR043129">
    <property type="entry name" value="ATPase_NBD"/>
</dbReference>
<proteinExistence type="inferred from homology"/>
<dbReference type="SUPFAM" id="SSF53067">
    <property type="entry name" value="Actin-like ATPase domain"/>
    <property type="match status" value="1"/>
</dbReference>
<protein>
    <submittedName>
        <fullName evidence="2">ROK family protein</fullName>
    </submittedName>
</protein>
<evidence type="ECO:0000256" key="1">
    <source>
        <dbReference type="ARBA" id="ARBA00006479"/>
    </source>
</evidence>
<accession>A0A506Y233</accession>
<dbReference type="InterPro" id="IPR000600">
    <property type="entry name" value="ROK"/>
</dbReference>
<dbReference type="OrthoDB" id="8772678at2"/>
<dbReference type="PANTHER" id="PTHR18964">
    <property type="entry name" value="ROK (REPRESSOR, ORF, KINASE) FAMILY"/>
    <property type="match status" value="1"/>
</dbReference>
<organism evidence="2 3">
    <name type="scientific">Schumannella soli</name>
    <dbReference type="NCBI Taxonomy" id="2590779"/>
    <lineage>
        <taxon>Bacteria</taxon>
        <taxon>Bacillati</taxon>
        <taxon>Actinomycetota</taxon>
        <taxon>Actinomycetes</taxon>
        <taxon>Micrococcales</taxon>
        <taxon>Microbacteriaceae</taxon>
        <taxon>Schumannella</taxon>
    </lineage>
</organism>
<dbReference type="PANTHER" id="PTHR18964:SF169">
    <property type="entry name" value="N-ACETYLMANNOSAMINE KINASE"/>
    <property type="match status" value="1"/>
</dbReference>
<dbReference type="EMBL" id="VHQG01000002">
    <property type="protein sequence ID" value="TPW76032.1"/>
    <property type="molecule type" value="Genomic_DNA"/>
</dbReference>
<reference evidence="2 3" key="1">
    <citation type="submission" date="2019-06" db="EMBL/GenBank/DDBJ databases">
        <authorList>
            <person name="Li F."/>
        </authorList>
    </citation>
    <scope>NUCLEOTIDE SEQUENCE [LARGE SCALE GENOMIC DNA]</scope>
    <source>
        <strain evidence="2 3">10F1D-1</strain>
    </source>
</reference>
<comment type="caution">
    <text evidence="2">The sequence shown here is derived from an EMBL/GenBank/DDBJ whole genome shotgun (WGS) entry which is preliminary data.</text>
</comment>
<dbReference type="Pfam" id="PF00480">
    <property type="entry name" value="ROK"/>
    <property type="match status" value="1"/>
</dbReference>
<keyword evidence="3" id="KW-1185">Reference proteome</keyword>
<dbReference type="Proteomes" id="UP000316252">
    <property type="component" value="Unassembled WGS sequence"/>
</dbReference>
<evidence type="ECO:0000313" key="2">
    <source>
        <dbReference type="EMBL" id="TPW76032.1"/>
    </source>
</evidence>
<sequence>MRHRRARHDDADRHRRHHLRLRGRARDLRRARAAAPLGLVRTAHRAGRHHRRLLRGRIHRRAAARPGRQLVSSVALALDFGGTKVEAALVSSDGVVIPGTRFRRPSGGASDSATLQSAVLDVVREAHDALAPEHELIGVGIGSAGPITLAEGLVSPLNVPAWRDFPLRDLVQEELPGVPVTLQMDGICITLAEHWVGAAQGYDNVMGMIVSTGVGGGLVLGGRTVAGPTGNAGHIGHIEAGGFDDACPCGGRGCLEAVASGPRTVAWARTQGFTGATGEELAAAHRAGDPVAIAAIDRAGRAIGQVVASATSLVDLEIVAIGGGFSHSSPRLFEAAREAVAERREFGFVTKVKIVPSGLSHDGPLIGAGALVHRADRVGG</sequence>
<evidence type="ECO:0000313" key="3">
    <source>
        <dbReference type="Proteomes" id="UP000316252"/>
    </source>
</evidence>